<dbReference type="Proteomes" id="UP001163828">
    <property type="component" value="Unassembled WGS sequence"/>
</dbReference>
<keyword evidence="3" id="KW-1185">Reference proteome</keyword>
<reference evidence="2" key="1">
    <citation type="submission" date="2022-08" db="EMBL/GenBank/DDBJ databases">
        <authorList>
            <consortium name="DOE Joint Genome Institute"/>
            <person name="Min B."/>
            <person name="Riley R."/>
            <person name="Sierra-Patev S."/>
            <person name="Naranjo-Ortiz M."/>
            <person name="Looney B."/>
            <person name="Konkel Z."/>
            <person name="Slot J.C."/>
            <person name="Sakamoto Y."/>
            <person name="Steenwyk J.L."/>
            <person name="Rokas A."/>
            <person name="Carro J."/>
            <person name="Camarero S."/>
            <person name="Ferreira P."/>
            <person name="Molpeceres G."/>
            <person name="Ruiz-Duenas F.J."/>
            <person name="Serrano A."/>
            <person name="Henrissat B."/>
            <person name="Drula E."/>
            <person name="Hughes K.W."/>
            <person name="Mata J.L."/>
            <person name="Ishikawa N.K."/>
            <person name="Vargas-Isla R."/>
            <person name="Ushijima S."/>
            <person name="Smith C.A."/>
            <person name="Ahrendt S."/>
            <person name="Andreopoulos W."/>
            <person name="He G."/>
            <person name="Labutti K."/>
            <person name="Lipzen A."/>
            <person name="Ng V."/>
            <person name="Sandor L."/>
            <person name="Barry K."/>
            <person name="Martinez A.T."/>
            <person name="Xiao Y."/>
            <person name="Gibbons J.G."/>
            <person name="Terashima K."/>
            <person name="Hibbett D.S."/>
            <person name="Grigoriev I.V."/>
        </authorList>
    </citation>
    <scope>NUCLEOTIDE SEQUENCE</scope>
    <source>
        <strain evidence="2">TFB10827</strain>
    </source>
</reference>
<comment type="caution">
    <text evidence="2">The sequence shown here is derived from an EMBL/GenBank/DDBJ whole genome shotgun (WGS) entry which is preliminary data.</text>
</comment>
<feature type="region of interest" description="Disordered" evidence="1">
    <location>
        <begin position="1"/>
        <end position="24"/>
    </location>
</feature>
<organism evidence="2 3">
    <name type="scientific">Lentinula boryana</name>
    <dbReference type="NCBI Taxonomy" id="40481"/>
    <lineage>
        <taxon>Eukaryota</taxon>
        <taxon>Fungi</taxon>
        <taxon>Dikarya</taxon>
        <taxon>Basidiomycota</taxon>
        <taxon>Agaricomycotina</taxon>
        <taxon>Agaricomycetes</taxon>
        <taxon>Agaricomycetidae</taxon>
        <taxon>Agaricales</taxon>
        <taxon>Marasmiineae</taxon>
        <taxon>Omphalotaceae</taxon>
        <taxon>Lentinula</taxon>
    </lineage>
</organism>
<feature type="non-terminal residue" evidence="2">
    <location>
        <position position="1"/>
    </location>
</feature>
<name>A0ABQ8Q0S9_9AGAR</name>
<sequence>SQKFKRRQAIATSEQQACREKGDKEGDDCWGFVLYSVSALQVDGMSDEEDGVDNGEEVKSVADLAFRRSELRSLFRTVDLTRDGTDLGQGRRKFKRRVEVAKKVERAPPADIPSSFMKSGHRNKNSVEESNPVIEDALSRCMASHLY</sequence>
<proteinExistence type="predicted"/>
<gene>
    <name evidence="2" type="ORF">F5050DRAFT_1861554</name>
</gene>
<protein>
    <submittedName>
        <fullName evidence="2">Uncharacterized protein</fullName>
    </submittedName>
</protein>
<evidence type="ECO:0000313" key="2">
    <source>
        <dbReference type="EMBL" id="KAJ3992028.1"/>
    </source>
</evidence>
<dbReference type="EMBL" id="MU790912">
    <property type="protein sequence ID" value="KAJ3992028.1"/>
    <property type="molecule type" value="Genomic_DNA"/>
</dbReference>
<accession>A0ABQ8Q0S9</accession>
<evidence type="ECO:0000313" key="3">
    <source>
        <dbReference type="Proteomes" id="UP001163828"/>
    </source>
</evidence>
<feature type="region of interest" description="Disordered" evidence="1">
    <location>
        <begin position="109"/>
        <end position="131"/>
    </location>
</feature>
<evidence type="ECO:0000256" key="1">
    <source>
        <dbReference type="SAM" id="MobiDB-lite"/>
    </source>
</evidence>